<dbReference type="OMA" id="YHIDQAN"/>
<dbReference type="EMBL" id="DS985216">
    <property type="protein sequence ID" value="EEY16913.1"/>
    <property type="molecule type" value="Genomic_DNA"/>
</dbReference>
<feature type="compositionally biased region" description="Low complexity" evidence="1">
    <location>
        <begin position="158"/>
        <end position="171"/>
    </location>
</feature>
<feature type="region of interest" description="Disordered" evidence="1">
    <location>
        <begin position="89"/>
        <end position="171"/>
    </location>
</feature>
<dbReference type="eggNOG" id="ENOG502T4VB">
    <property type="taxonomic scope" value="Eukaryota"/>
</dbReference>
<dbReference type="RefSeq" id="XP_003006883.1">
    <property type="nucleotide sequence ID" value="XM_003006837.1"/>
</dbReference>
<gene>
    <name evidence="2" type="ORF">VDBG_03022</name>
</gene>
<evidence type="ECO:0000313" key="3">
    <source>
        <dbReference type="Proteomes" id="UP000008698"/>
    </source>
</evidence>
<feature type="compositionally biased region" description="Low complexity" evidence="1">
    <location>
        <begin position="112"/>
        <end position="125"/>
    </location>
</feature>
<dbReference type="HOGENOM" id="CLU_470259_0_0_1"/>
<organism evidence="3">
    <name type="scientific">Verticillium alfalfae (strain VaMs.102 / ATCC MYA-4576 / FGSC 10136)</name>
    <name type="common">Verticillium wilt of alfalfa</name>
    <name type="synonym">Verticillium albo-atrum</name>
    <dbReference type="NCBI Taxonomy" id="526221"/>
    <lineage>
        <taxon>Eukaryota</taxon>
        <taxon>Fungi</taxon>
        <taxon>Dikarya</taxon>
        <taxon>Ascomycota</taxon>
        <taxon>Pezizomycotina</taxon>
        <taxon>Sordariomycetes</taxon>
        <taxon>Hypocreomycetidae</taxon>
        <taxon>Glomerellales</taxon>
        <taxon>Plectosphaerellaceae</taxon>
        <taxon>Verticillium</taxon>
    </lineage>
</organism>
<evidence type="ECO:0000313" key="2">
    <source>
        <dbReference type="EMBL" id="EEY16913.1"/>
    </source>
</evidence>
<name>C9SCU8_VERA1</name>
<reference evidence="3" key="1">
    <citation type="journal article" date="2011" name="PLoS Pathog.">
        <title>Comparative genomics yields insights into niche adaptation of plant vascular wilt pathogens.</title>
        <authorList>
            <person name="Klosterman S.J."/>
            <person name="Subbarao K.V."/>
            <person name="Kang S."/>
            <person name="Veronese P."/>
            <person name="Gold S.E."/>
            <person name="Thomma B.P.H.J."/>
            <person name="Chen Z."/>
            <person name="Henrissat B."/>
            <person name="Lee Y.-H."/>
            <person name="Park J."/>
            <person name="Garcia-Pedrajas M.D."/>
            <person name="Barbara D.J."/>
            <person name="Anchieta A."/>
            <person name="de Jonge R."/>
            <person name="Santhanam P."/>
            <person name="Maruthachalam K."/>
            <person name="Atallah Z."/>
            <person name="Amyotte S.G."/>
            <person name="Paz Z."/>
            <person name="Inderbitzin P."/>
            <person name="Hayes R.J."/>
            <person name="Heiman D.I."/>
            <person name="Young S."/>
            <person name="Zeng Q."/>
            <person name="Engels R."/>
            <person name="Galagan J."/>
            <person name="Cuomo C.A."/>
            <person name="Dobinson K.F."/>
            <person name="Ma L.-J."/>
        </authorList>
    </citation>
    <scope>NUCLEOTIDE SEQUENCE [LARGE SCALE GENOMIC DNA]</scope>
    <source>
        <strain evidence="3">VaMs.102 / ATCC MYA-4576 / FGSC 10136</strain>
    </source>
</reference>
<feature type="region of interest" description="Disordered" evidence="1">
    <location>
        <begin position="1"/>
        <end position="46"/>
    </location>
</feature>
<evidence type="ECO:0000256" key="1">
    <source>
        <dbReference type="SAM" id="MobiDB-lite"/>
    </source>
</evidence>
<proteinExistence type="predicted"/>
<accession>C9SCU8</accession>
<dbReference type="GeneID" id="9533032"/>
<feature type="compositionally biased region" description="Basic and acidic residues" evidence="1">
    <location>
        <begin position="32"/>
        <end position="46"/>
    </location>
</feature>
<keyword evidence="3" id="KW-1185">Reference proteome</keyword>
<dbReference type="Proteomes" id="UP000008698">
    <property type="component" value="Unassembled WGS sequence"/>
</dbReference>
<sequence length="527" mass="57573">MSSLKIPIKDSGAMGHTTHAKATGIGNATMDDDPKPETRQDDDSVERVDIAGTPMHEPQLLPILEFVVEDESFISDDAYASLVDEGSGGVAPPTLANKPPIDGLIHGLDNDGSQSSVGEVSSKSGTRVVSLAEDDPSFAAHSIPKGALSDGISEDGSSDTTADDTASSNADDSSLVVLQKIDSYTGGSQADSVYHIDQANDLHTDEDNNNRNFGKAHCEINTVDNSAINGLSHENGTYSWVFNNEAFRNNTWHFGEEDVVEPAPQIRSKKPEPIWKQYPQAQYPRFDMALNPTGCDAADYALLGPLIERGRNIELDQIYRRGVVLLKKTQRKAFAFSFSDCRPGKAKTFYGWIPRWRIPRLVCMGWGGFTPAILHRQFRGSKVDGKELGNWNPVPPKRSSSYGTTFVSDRRSTFSLLVQFKSEREGAARKGVTTFAKQYRETVAAEQCRWDVHTTNDFWPTIVPPHLRGKTDQVVVEMPQVVGDESMDAKPCTKGVEQSIVSGGGGQDGYVSLVPAGCCQRTWVIPC</sequence>
<dbReference type="OrthoDB" id="4825523at2759"/>
<dbReference type="KEGG" id="val:VDBG_03022"/>
<protein>
    <submittedName>
        <fullName evidence="2">Predicted protein</fullName>
    </submittedName>
</protein>
<dbReference type="AlphaFoldDB" id="C9SCU8"/>